<protein>
    <recommendedName>
        <fullName evidence="1">Calcineurin-like phosphoesterase domain-containing protein</fullName>
    </recommendedName>
</protein>
<dbReference type="RefSeq" id="WP_183988714.1">
    <property type="nucleotide sequence ID" value="NZ_JACHHG010000018.1"/>
</dbReference>
<proteinExistence type="predicted"/>
<comment type="caution">
    <text evidence="2">The sequence shown here is derived from an EMBL/GenBank/DDBJ whole genome shotgun (WGS) entry which is preliminary data.</text>
</comment>
<sequence length="252" mass="28336">MIKVIAIGDVHAEWGRMWAALRSAYAVDADYAPTQPVRDGRYQVILLGDLAHPKSAHEYSLISGFDPFDFSDPAHLAAAARAQVRELRRLKRFADAAAGNVQIVLGNHDDAVLYRHHQLGTGYGVQHNEFDPHYGGILLPDDLRAWFAGFAREIRLGDTQFAHAGPASSMAYFDDFFYGDSDTKTWWREKPGMVQDYGFAFGVYGHTVMPHGVYIDPLNRFAMIDALDRREYLELIFQGDFGGKPTYNVISF</sequence>
<organism evidence="2 3">
    <name type="scientific">Deinobacterium chartae</name>
    <dbReference type="NCBI Taxonomy" id="521158"/>
    <lineage>
        <taxon>Bacteria</taxon>
        <taxon>Thermotogati</taxon>
        <taxon>Deinococcota</taxon>
        <taxon>Deinococci</taxon>
        <taxon>Deinococcales</taxon>
        <taxon>Deinococcaceae</taxon>
        <taxon>Deinobacterium</taxon>
    </lineage>
</organism>
<dbReference type="Pfam" id="PF00149">
    <property type="entry name" value="Metallophos"/>
    <property type="match status" value="1"/>
</dbReference>
<dbReference type="GO" id="GO:0016787">
    <property type="term" value="F:hydrolase activity"/>
    <property type="evidence" value="ECO:0007669"/>
    <property type="project" value="InterPro"/>
</dbReference>
<evidence type="ECO:0000313" key="3">
    <source>
        <dbReference type="Proteomes" id="UP000569951"/>
    </source>
</evidence>
<dbReference type="InterPro" id="IPR029052">
    <property type="entry name" value="Metallo-depent_PP-like"/>
</dbReference>
<reference evidence="2 3" key="1">
    <citation type="submission" date="2020-08" db="EMBL/GenBank/DDBJ databases">
        <title>Genomic Encyclopedia of Type Strains, Phase IV (KMG-IV): sequencing the most valuable type-strain genomes for metagenomic binning, comparative biology and taxonomic classification.</title>
        <authorList>
            <person name="Goeker M."/>
        </authorList>
    </citation>
    <scope>NUCLEOTIDE SEQUENCE [LARGE SCALE GENOMIC DNA]</scope>
    <source>
        <strain evidence="2 3">DSM 21458</strain>
    </source>
</reference>
<name>A0A841I4M4_9DEIO</name>
<dbReference type="SUPFAM" id="SSF56300">
    <property type="entry name" value="Metallo-dependent phosphatases"/>
    <property type="match status" value="1"/>
</dbReference>
<dbReference type="Proteomes" id="UP000569951">
    <property type="component" value="Unassembled WGS sequence"/>
</dbReference>
<accession>A0A841I4M4</accession>
<evidence type="ECO:0000259" key="1">
    <source>
        <dbReference type="Pfam" id="PF00149"/>
    </source>
</evidence>
<gene>
    <name evidence="2" type="ORF">HNR42_003437</name>
</gene>
<keyword evidence="3" id="KW-1185">Reference proteome</keyword>
<dbReference type="EMBL" id="JACHHG010000018">
    <property type="protein sequence ID" value="MBB6099976.1"/>
    <property type="molecule type" value="Genomic_DNA"/>
</dbReference>
<dbReference type="Gene3D" id="3.60.21.10">
    <property type="match status" value="1"/>
</dbReference>
<evidence type="ECO:0000313" key="2">
    <source>
        <dbReference type="EMBL" id="MBB6099976.1"/>
    </source>
</evidence>
<dbReference type="InterPro" id="IPR004843">
    <property type="entry name" value="Calcineurin-like_PHP"/>
</dbReference>
<dbReference type="AlphaFoldDB" id="A0A841I4M4"/>
<feature type="domain" description="Calcineurin-like phosphoesterase" evidence="1">
    <location>
        <begin position="2"/>
        <end position="189"/>
    </location>
</feature>